<comment type="caution">
    <text evidence="1">The sequence shown here is derived from an EMBL/GenBank/DDBJ whole genome shotgun (WGS) entry which is preliminary data.</text>
</comment>
<evidence type="ECO:0000313" key="2">
    <source>
        <dbReference type="Proteomes" id="UP000677913"/>
    </source>
</evidence>
<keyword evidence="2" id="KW-1185">Reference proteome</keyword>
<protein>
    <submittedName>
        <fullName evidence="1">Uncharacterized protein</fullName>
    </submittedName>
</protein>
<evidence type="ECO:0000313" key="1">
    <source>
        <dbReference type="EMBL" id="MBS2963735.1"/>
    </source>
</evidence>
<dbReference type="EMBL" id="JAGSXH010000033">
    <property type="protein sequence ID" value="MBS2963735.1"/>
    <property type="molecule type" value="Genomic_DNA"/>
</dbReference>
<dbReference type="AlphaFoldDB" id="A0A8J7WQN8"/>
<name>A0A8J7WQN8_9ACTN</name>
<sequence length="99" mass="11133">MTLWEGAALAEVLGLIEQLPESGGMRCFTPRFGIRLHDASVARAEVYFCFHCHWAVMVDLLNPGRREVWETFDPDSDPARELLHRFRSRVAGTTVDSGG</sequence>
<organism evidence="1 2">
    <name type="scientific">Actinocrinis puniceicyclus</name>
    <dbReference type="NCBI Taxonomy" id="977794"/>
    <lineage>
        <taxon>Bacteria</taxon>
        <taxon>Bacillati</taxon>
        <taxon>Actinomycetota</taxon>
        <taxon>Actinomycetes</taxon>
        <taxon>Catenulisporales</taxon>
        <taxon>Actinospicaceae</taxon>
        <taxon>Actinocrinis</taxon>
    </lineage>
</organism>
<dbReference type="RefSeq" id="WP_211467708.1">
    <property type="nucleotide sequence ID" value="NZ_JAGSXH010000033.1"/>
</dbReference>
<dbReference type="Proteomes" id="UP000677913">
    <property type="component" value="Unassembled WGS sequence"/>
</dbReference>
<reference evidence="1" key="1">
    <citation type="submission" date="2021-04" db="EMBL/GenBank/DDBJ databases">
        <title>Genome based classification of Actinospica acidithermotolerans sp. nov., an actinobacterium isolated from an Indonesian hot spring.</title>
        <authorList>
            <person name="Kusuma A.B."/>
            <person name="Putra K.E."/>
            <person name="Nafisah S."/>
            <person name="Loh J."/>
            <person name="Nouioui I."/>
            <person name="Goodfellow M."/>
        </authorList>
    </citation>
    <scope>NUCLEOTIDE SEQUENCE</scope>
    <source>
        <strain evidence="1">DSM 45618</strain>
    </source>
</reference>
<accession>A0A8J7WQN8</accession>
<proteinExistence type="predicted"/>
<gene>
    <name evidence="1" type="ORF">KGA66_11795</name>
</gene>